<organism evidence="3 4">
    <name type="scientific">Priestia megaterium</name>
    <name type="common">Bacillus megaterium</name>
    <dbReference type="NCBI Taxonomy" id="1404"/>
    <lineage>
        <taxon>Bacteria</taxon>
        <taxon>Bacillati</taxon>
        <taxon>Bacillota</taxon>
        <taxon>Bacilli</taxon>
        <taxon>Bacillales</taxon>
        <taxon>Bacillaceae</taxon>
        <taxon>Priestia</taxon>
    </lineage>
</organism>
<dbReference type="Pfam" id="PF00271">
    <property type="entry name" value="Helicase_C"/>
    <property type="match status" value="1"/>
</dbReference>
<reference evidence="3 4" key="1">
    <citation type="submission" date="2019-10" db="EMBL/GenBank/DDBJ databases">
        <title>Complete genome sequences for adaption low water activity.</title>
        <authorList>
            <person name="Zhao L."/>
            <person name="Zhong J."/>
        </authorList>
    </citation>
    <scope>NUCLEOTIDE SEQUENCE [LARGE SCALE GENOMIC DNA]</scope>
    <source>
        <strain evidence="3 4">FDU301</strain>
        <plasmid evidence="4">pfdu301a</plasmid>
    </source>
</reference>
<keyword evidence="3" id="KW-0614">Plasmid</keyword>
<keyword evidence="1" id="KW-0378">Hydrolase</keyword>
<name>A0A6M6E8F8_PRIMG</name>
<dbReference type="GO" id="GO:0031297">
    <property type="term" value="P:replication fork processing"/>
    <property type="evidence" value="ECO:0007669"/>
    <property type="project" value="TreeGrafter"/>
</dbReference>
<protein>
    <recommendedName>
        <fullName evidence="2">Helicase C-terminal domain-containing protein</fullName>
    </recommendedName>
</protein>
<proteinExistence type="predicted"/>
<feature type="domain" description="Helicase C-terminal" evidence="2">
    <location>
        <begin position="819"/>
        <end position="988"/>
    </location>
</feature>
<dbReference type="GO" id="GO:0003677">
    <property type="term" value="F:DNA binding"/>
    <property type="evidence" value="ECO:0007669"/>
    <property type="project" value="InterPro"/>
</dbReference>
<dbReference type="RefSeq" id="WP_171778846.1">
    <property type="nucleotide sequence ID" value="NZ_CP045273.1"/>
</dbReference>
<dbReference type="GO" id="GO:0006281">
    <property type="term" value="P:DNA repair"/>
    <property type="evidence" value="ECO:0007669"/>
    <property type="project" value="TreeGrafter"/>
</dbReference>
<dbReference type="AlphaFoldDB" id="A0A6M6E8F8"/>
<evidence type="ECO:0000313" key="4">
    <source>
        <dbReference type="Proteomes" id="UP000501076"/>
    </source>
</evidence>
<geneLocation type="plasmid" evidence="4">
    <name>pfdu301a</name>
</geneLocation>
<dbReference type="Proteomes" id="UP000501076">
    <property type="component" value="Plasmid pFDU301A"/>
</dbReference>
<evidence type="ECO:0000256" key="1">
    <source>
        <dbReference type="ARBA" id="ARBA00022801"/>
    </source>
</evidence>
<dbReference type="PANTHER" id="PTHR45766:SF6">
    <property type="entry name" value="SWI_SNF-RELATED MATRIX-ASSOCIATED ACTIN-DEPENDENT REGULATOR OF CHROMATIN SUBFAMILY A-LIKE PROTEIN 1"/>
    <property type="match status" value="1"/>
</dbReference>
<dbReference type="InterPro" id="IPR027417">
    <property type="entry name" value="P-loop_NTPase"/>
</dbReference>
<evidence type="ECO:0000313" key="3">
    <source>
        <dbReference type="EMBL" id="QJX80847.1"/>
    </source>
</evidence>
<dbReference type="InterPro" id="IPR001650">
    <property type="entry name" value="Helicase_C-like"/>
</dbReference>
<dbReference type="GO" id="GO:0005524">
    <property type="term" value="F:ATP binding"/>
    <property type="evidence" value="ECO:0007669"/>
    <property type="project" value="InterPro"/>
</dbReference>
<dbReference type="SUPFAM" id="SSF52540">
    <property type="entry name" value="P-loop containing nucleoside triphosphate hydrolases"/>
    <property type="match status" value="2"/>
</dbReference>
<gene>
    <name evidence="3" type="ORF">FDZ14_32680</name>
</gene>
<dbReference type="EMBL" id="CP045273">
    <property type="protein sequence ID" value="QJX80847.1"/>
    <property type="molecule type" value="Genomic_DNA"/>
</dbReference>
<dbReference type="Gene3D" id="3.40.50.300">
    <property type="entry name" value="P-loop containing nucleotide triphosphate hydrolases"/>
    <property type="match status" value="1"/>
</dbReference>
<dbReference type="Pfam" id="PF04851">
    <property type="entry name" value="ResIII"/>
    <property type="match status" value="1"/>
</dbReference>
<dbReference type="InterPro" id="IPR006935">
    <property type="entry name" value="Helicase/UvrB_N"/>
</dbReference>
<sequence length="1019" mass="116918">MDRSLDNLSLNSHNSLDSLRLDLHNGERSFNFNTDLLIAKRTEKENELEILAVSLYETKSEINKLVKKNNGASGKIHGHPFYNYDQTKFTIKKFSNFEKREAPGKKHNHRITLIRKKDLVIDQTVESYPIVMLPKEEAEHLQTVVFEYVRDNIVSPLFPDVRIPQVLAGELFISIEEAEVILSNVNNGVVKTENEIMTAEMLLMYYQWVDYLVQELAKRNRLQHLEVIACPRDLIAYEIIINESEIREIVSRGLIAGWIKISKTSKLTKRYDGFDTYMPDYASTFKQRIESISVAQHHYGVIREQTTKYLKRLGRAPISVQLDAIEAGLKSLKKQKRVNIVGEPGVGKTYIMSSTAFLDSLYSQKTMKLLVMSPDHLVESAWQRETEETLKEASYHHINSVTDIMKYEQQGLLQDEKPRVFILPQNSAKSGYATMPMVRWETHLLPIENQPNKYKSQKVFVCPHCGDIQKRRIKNTDTNPNATKFIYVPVPYDHYATERYNNRKCNTCQTILWGTTNKEAISYKEFASREAKESPFVYTSVGFFPRDLKALRRLIEDTRKKYDEKPTKTKKAQLSGLRAAELQMNGTTKEKKQVSPHKVPIADYIFKNLKNVFTHLIIDEVHEIQNSASARTQAAGKLIASVPKVITGTGTLMNGYAKSLFFTFFMLFPEKMKKAGFEIGDVEKFQVAFGVTEKRYRITSDKKRTTIAPKSKPGISPIIFPMFLQSTSVFITLDDLETALPAIETEVVEVEPSQELLKGKQELELAVAAATKGDVKLFKALMPLLYSYLDMPTIQREIKDEDGNLVHLTKVIANEDDRKIDALKSIVKKEVVQNQNRVIVYTYYTNDGINDYIKEKLEEEGYQVTVLNKNTEHSISCDGTLKKVPKNKREEYIKAEVKKGTEVLITNPELVKTGTNLVDFAPIVRYQMDYQVYTERQARGRTRRIGQTKKCTIYYLYYKQSFQEDITKLMATKIVASEAIEGKMDSRGLDAITNSRTPEEELAKKFFETMGLTQDKKPK</sequence>
<evidence type="ECO:0000259" key="2">
    <source>
        <dbReference type="PROSITE" id="PS51194"/>
    </source>
</evidence>
<dbReference type="SMART" id="SM00487">
    <property type="entry name" value="DEXDc"/>
    <property type="match status" value="1"/>
</dbReference>
<dbReference type="PROSITE" id="PS51194">
    <property type="entry name" value="HELICASE_CTER"/>
    <property type="match status" value="1"/>
</dbReference>
<dbReference type="PANTHER" id="PTHR45766">
    <property type="entry name" value="DNA ANNEALING HELICASE AND ENDONUCLEASE ZRANB3 FAMILY MEMBER"/>
    <property type="match status" value="1"/>
</dbReference>
<dbReference type="InterPro" id="IPR014001">
    <property type="entry name" value="Helicase_ATP-bd"/>
</dbReference>
<accession>A0A6M6E8F8</accession>
<dbReference type="GO" id="GO:0016787">
    <property type="term" value="F:hydrolase activity"/>
    <property type="evidence" value="ECO:0007669"/>
    <property type="project" value="UniProtKB-KW"/>
</dbReference>